<feature type="compositionally biased region" description="Polar residues" evidence="12">
    <location>
        <begin position="491"/>
        <end position="500"/>
    </location>
</feature>
<dbReference type="GO" id="GO:0005789">
    <property type="term" value="C:endoplasmic reticulum membrane"/>
    <property type="evidence" value="ECO:0007669"/>
    <property type="project" value="UniProtKB-SubCell"/>
</dbReference>
<dbReference type="AlphaFoldDB" id="A0A194XTQ6"/>
<dbReference type="GeneID" id="28831815"/>
<organism evidence="14 15">
    <name type="scientific">Mollisia scopiformis</name>
    <name type="common">Conifer needle endophyte fungus</name>
    <name type="synonym">Phialocephala scopiformis</name>
    <dbReference type="NCBI Taxonomy" id="149040"/>
    <lineage>
        <taxon>Eukaryota</taxon>
        <taxon>Fungi</taxon>
        <taxon>Dikarya</taxon>
        <taxon>Ascomycota</taxon>
        <taxon>Pezizomycotina</taxon>
        <taxon>Leotiomycetes</taxon>
        <taxon>Helotiales</taxon>
        <taxon>Mollisiaceae</taxon>
        <taxon>Mollisia</taxon>
    </lineage>
</organism>
<comment type="subcellular location">
    <subcellularLocation>
        <location evidence="11">Endoplasmic reticulum membrane</location>
    </subcellularLocation>
    <subcellularLocation>
        <location evidence="11">Nucleus membrane</location>
    </subcellularLocation>
</comment>
<evidence type="ECO:0000256" key="12">
    <source>
        <dbReference type="SAM" id="MobiDB-lite"/>
    </source>
</evidence>
<evidence type="ECO:0000256" key="9">
    <source>
        <dbReference type="ARBA" id="ARBA00023180"/>
    </source>
</evidence>
<feature type="chain" id="PRO_5008268584" evidence="13">
    <location>
        <begin position="19"/>
        <end position="529"/>
    </location>
</feature>
<feature type="signal peptide" evidence="13">
    <location>
        <begin position="1"/>
        <end position="18"/>
    </location>
</feature>
<dbReference type="PANTHER" id="PTHR28012:SF1">
    <property type="entry name" value="NUCLEAR FUSION PROTEIN KAR5"/>
    <property type="match status" value="1"/>
</dbReference>
<proteinExistence type="inferred from homology"/>
<dbReference type="InParanoid" id="A0A194XTQ6"/>
<keyword evidence="6 11" id="KW-0256">Endoplasmic reticulum</keyword>
<dbReference type="STRING" id="149040.A0A194XTQ6"/>
<feature type="region of interest" description="Disordered" evidence="12">
    <location>
        <begin position="491"/>
        <end position="521"/>
    </location>
</feature>
<keyword evidence="15" id="KW-1185">Reference proteome</keyword>
<evidence type="ECO:0000256" key="7">
    <source>
        <dbReference type="ARBA" id="ARBA00022989"/>
    </source>
</evidence>
<reference evidence="14 15" key="1">
    <citation type="submission" date="2015-10" db="EMBL/GenBank/DDBJ databases">
        <title>Full genome of DAOMC 229536 Phialocephala scopiformis, a fungal endophyte of spruce producing the potent anti-insectan compound rugulosin.</title>
        <authorList>
            <consortium name="DOE Joint Genome Institute"/>
            <person name="Walker A.K."/>
            <person name="Frasz S.L."/>
            <person name="Seifert K.A."/>
            <person name="Miller J.D."/>
            <person name="Mondo S.J."/>
            <person name="Labutti K."/>
            <person name="Lipzen A."/>
            <person name="Dockter R."/>
            <person name="Kennedy M."/>
            <person name="Grigoriev I.V."/>
            <person name="Spatafora J.W."/>
        </authorList>
    </citation>
    <scope>NUCLEOTIDE SEQUENCE [LARGE SCALE GENOMIC DNA]</scope>
    <source>
        <strain evidence="14 15">CBS 120377</strain>
    </source>
</reference>
<dbReference type="InterPro" id="IPR007292">
    <property type="entry name" value="Nuclear_fusion_Kar5"/>
</dbReference>
<dbReference type="EMBL" id="KQ947405">
    <property type="protein sequence ID" value="KUJ23082.1"/>
    <property type="molecule type" value="Genomic_DNA"/>
</dbReference>
<dbReference type="PANTHER" id="PTHR28012">
    <property type="entry name" value="NUCLEAR FUSION PROTEIN KAR5"/>
    <property type="match status" value="1"/>
</dbReference>
<dbReference type="KEGG" id="psco:LY89DRAFT_776894"/>
<keyword evidence="5 11" id="KW-0732">Signal</keyword>
<keyword evidence="3 11" id="KW-0415">Karyogamy</keyword>
<comment type="function">
    <text evidence="1 11">Required for nuclear membrane fusion during karyogamy.</text>
</comment>
<evidence type="ECO:0000313" key="15">
    <source>
        <dbReference type="Proteomes" id="UP000070700"/>
    </source>
</evidence>
<evidence type="ECO:0000256" key="5">
    <source>
        <dbReference type="ARBA" id="ARBA00022729"/>
    </source>
</evidence>
<gene>
    <name evidence="14" type="ORF">LY89DRAFT_776894</name>
</gene>
<keyword evidence="8" id="KW-0472">Membrane</keyword>
<sequence>MKFSQVLVLASLPVNALSSPSNWFRGVAQPDLISEDVNAPIESPIEQSSRFKPSELLDFSARKPEAYTNAIVVLKNLEQKPICHRTAAQLLMDNCHGIEENDASSDQWGSAHIQRHHVESFANGLTMCDMERARFVTPEACSPFGSSALCRASRDKHSQLGITQAQVTDCLEALGGDERSWSTWLSNRDKAVTICRAARLDIEKDQAILVHKQLVELMQQFTSGVDDDLTRLREHLKASSRFAKSFVDDLTNQAENGKAKLNSAFETVSEDIKGVDSVVKSILSSGTDVLHMFKLSMQTVLQGNAEMASEQEQALAVATDAFQQRVGGINNAVGQTEASVLVIQDALQQLVPMVVALHERQNALEEKAQSALSAVMNATELLQSHTQHLQQASIKASGINDDLDKAVAIAQTWQENLRVSGSMPDWVFRAGTPMAALSLGNFGIARSTGGNIGLAGAGFVVGESLVVLRHVQWPNLFNLCTMNLFRTSSSQPQQQVNMSSLPPKALSEMSPSSSSTYQTNTDEVHIDMV</sequence>
<keyword evidence="7" id="KW-1133">Transmembrane helix</keyword>
<dbReference type="GO" id="GO:0031965">
    <property type="term" value="C:nuclear membrane"/>
    <property type="evidence" value="ECO:0007669"/>
    <property type="project" value="UniProtKB-SubCell"/>
</dbReference>
<keyword evidence="10 11" id="KW-0539">Nucleus</keyword>
<evidence type="ECO:0000256" key="1">
    <source>
        <dbReference type="ARBA" id="ARBA00003389"/>
    </source>
</evidence>
<evidence type="ECO:0000256" key="10">
    <source>
        <dbReference type="ARBA" id="ARBA00023242"/>
    </source>
</evidence>
<evidence type="ECO:0000256" key="6">
    <source>
        <dbReference type="ARBA" id="ARBA00022824"/>
    </source>
</evidence>
<dbReference type="GO" id="GO:0048288">
    <property type="term" value="P:nuclear membrane fusion involved in karyogamy"/>
    <property type="evidence" value="ECO:0007669"/>
    <property type="project" value="UniProtKB-UniRule"/>
</dbReference>
<accession>A0A194XTQ6</accession>
<dbReference type="GO" id="GO:0000742">
    <property type="term" value="P:karyogamy involved in conjugation with cellular fusion"/>
    <property type="evidence" value="ECO:0007669"/>
    <property type="project" value="UniProtKB-UniRule"/>
</dbReference>
<name>A0A194XTQ6_MOLSC</name>
<comment type="similarity">
    <text evidence="2 11">Belongs to the KAR5 family.</text>
</comment>
<evidence type="ECO:0000313" key="14">
    <source>
        <dbReference type="EMBL" id="KUJ23082.1"/>
    </source>
</evidence>
<keyword evidence="9" id="KW-0325">Glycoprotein</keyword>
<dbReference type="OrthoDB" id="5311848at2759"/>
<evidence type="ECO:0000256" key="11">
    <source>
        <dbReference type="RuleBase" id="RU368082"/>
    </source>
</evidence>
<protein>
    <submittedName>
        <fullName evidence="14">Uncharacterized protein</fullName>
    </submittedName>
</protein>
<evidence type="ECO:0000256" key="4">
    <source>
        <dbReference type="ARBA" id="ARBA00022692"/>
    </source>
</evidence>
<evidence type="ECO:0000256" key="2">
    <source>
        <dbReference type="ARBA" id="ARBA00010473"/>
    </source>
</evidence>
<dbReference type="Proteomes" id="UP000070700">
    <property type="component" value="Unassembled WGS sequence"/>
</dbReference>
<keyword evidence="4" id="KW-0812">Transmembrane</keyword>
<dbReference type="RefSeq" id="XP_018077437.1">
    <property type="nucleotide sequence ID" value="XM_018222089.1"/>
</dbReference>
<evidence type="ECO:0000256" key="3">
    <source>
        <dbReference type="ARBA" id="ARBA00022459"/>
    </source>
</evidence>
<evidence type="ECO:0000256" key="13">
    <source>
        <dbReference type="SAM" id="SignalP"/>
    </source>
</evidence>
<dbReference type="Pfam" id="PF04163">
    <property type="entry name" value="Tht1"/>
    <property type="match status" value="1"/>
</dbReference>
<evidence type="ECO:0000256" key="8">
    <source>
        <dbReference type="ARBA" id="ARBA00023136"/>
    </source>
</evidence>
<feature type="compositionally biased region" description="Polar residues" evidence="12">
    <location>
        <begin position="509"/>
        <end position="521"/>
    </location>
</feature>